<feature type="transmembrane region" description="Helical" evidence="9">
    <location>
        <begin position="99"/>
        <end position="117"/>
    </location>
</feature>
<sequence length="171" mass="19468">MVWFNRCYSAMEKISLAVNALAKFMVIAFLATMTLTTAAQIFFRYILNAALIWPEELNVFLMAWITFIGSSIALRNTAHIGVELFVNLLPRFLSRLVSIFTKIVILFFVILLINYSFNVAKMNLNVSSSALGISMFWPRFSLVMGGLMMFVQALFLLMRDLRAILTKEETA</sequence>
<comment type="caution">
    <text evidence="11">The sequence shown here is derived from an EMBL/GenBank/DDBJ whole genome shotgun (WGS) entry which is preliminary data.</text>
</comment>
<feature type="domain" description="Tripartite ATP-independent periplasmic transporters DctQ component" evidence="10">
    <location>
        <begin position="33"/>
        <end position="162"/>
    </location>
</feature>
<proteinExistence type="inferred from homology"/>
<keyword evidence="12" id="KW-1185">Reference proteome</keyword>
<keyword evidence="7 9" id="KW-0472">Membrane</keyword>
<organism evidence="11 12">
    <name type="scientific">Desulfofundulus thermobenzoicus</name>
    <dbReference type="NCBI Taxonomy" id="29376"/>
    <lineage>
        <taxon>Bacteria</taxon>
        <taxon>Bacillati</taxon>
        <taxon>Bacillota</taxon>
        <taxon>Clostridia</taxon>
        <taxon>Eubacteriales</taxon>
        <taxon>Peptococcaceae</taxon>
        <taxon>Desulfofundulus</taxon>
    </lineage>
</organism>
<dbReference type="InterPro" id="IPR007387">
    <property type="entry name" value="TRAP_DctQ"/>
</dbReference>
<keyword evidence="3" id="KW-1003">Cell membrane</keyword>
<evidence type="ECO:0000256" key="1">
    <source>
        <dbReference type="ARBA" id="ARBA00004429"/>
    </source>
</evidence>
<evidence type="ECO:0000256" key="3">
    <source>
        <dbReference type="ARBA" id="ARBA00022475"/>
    </source>
</evidence>
<dbReference type="InterPro" id="IPR055348">
    <property type="entry name" value="DctQ"/>
</dbReference>
<evidence type="ECO:0000313" key="11">
    <source>
        <dbReference type="EMBL" id="MQL50754.1"/>
    </source>
</evidence>
<dbReference type="GO" id="GO:0022857">
    <property type="term" value="F:transmembrane transporter activity"/>
    <property type="evidence" value="ECO:0007669"/>
    <property type="project" value="TreeGrafter"/>
</dbReference>
<keyword evidence="4" id="KW-0997">Cell inner membrane</keyword>
<dbReference type="AlphaFoldDB" id="A0A6N7ILH0"/>
<comment type="subcellular location">
    <subcellularLocation>
        <location evidence="1">Cell inner membrane</location>
        <topology evidence="1">Multi-pass membrane protein</topology>
    </subcellularLocation>
</comment>
<reference evidence="11 12" key="1">
    <citation type="submission" date="2019-10" db="EMBL/GenBank/DDBJ databases">
        <title>Comparative genomics of sulfur disproportionating microorganisms.</title>
        <authorList>
            <person name="Ward L.M."/>
            <person name="Bertran E."/>
            <person name="Johnston D."/>
        </authorList>
    </citation>
    <scope>NUCLEOTIDE SEQUENCE [LARGE SCALE GENOMIC DNA]</scope>
    <source>
        <strain evidence="11 12">DSM 14055</strain>
    </source>
</reference>
<feature type="transmembrane region" description="Helical" evidence="9">
    <location>
        <begin position="137"/>
        <end position="157"/>
    </location>
</feature>
<comment type="similarity">
    <text evidence="8">Belongs to the TRAP transporter small permease family.</text>
</comment>
<dbReference type="PANTHER" id="PTHR35011">
    <property type="entry name" value="2,3-DIKETO-L-GULONATE TRAP TRANSPORTER SMALL PERMEASE PROTEIN YIAM"/>
    <property type="match status" value="1"/>
</dbReference>
<dbReference type="EMBL" id="WHYR01000001">
    <property type="protein sequence ID" value="MQL50754.1"/>
    <property type="molecule type" value="Genomic_DNA"/>
</dbReference>
<evidence type="ECO:0000256" key="2">
    <source>
        <dbReference type="ARBA" id="ARBA00022448"/>
    </source>
</evidence>
<keyword evidence="2" id="KW-0813">Transport</keyword>
<dbReference type="OrthoDB" id="2086825at2"/>
<keyword evidence="5 9" id="KW-0812">Transmembrane</keyword>
<dbReference type="GO" id="GO:0005886">
    <property type="term" value="C:plasma membrane"/>
    <property type="evidence" value="ECO:0007669"/>
    <property type="project" value="UniProtKB-SubCell"/>
</dbReference>
<evidence type="ECO:0000256" key="8">
    <source>
        <dbReference type="ARBA" id="ARBA00038436"/>
    </source>
</evidence>
<dbReference type="Pfam" id="PF04290">
    <property type="entry name" value="DctQ"/>
    <property type="match status" value="1"/>
</dbReference>
<dbReference type="PANTHER" id="PTHR35011:SF2">
    <property type="entry name" value="2,3-DIKETO-L-GULONATE TRAP TRANSPORTER SMALL PERMEASE PROTEIN YIAM"/>
    <property type="match status" value="1"/>
</dbReference>
<feature type="transmembrane region" description="Helical" evidence="9">
    <location>
        <begin position="59"/>
        <end position="78"/>
    </location>
</feature>
<evidence type="ECO:0000256" key="9">
    <source>
        <dbReference type="SAM" id="Phobius"/>
    </source>
</evidence>
<feature type="transmembrane region" description="Helical" evidence="9">
    <location>
        <begin position="21"/>
        <end position="47"/>
    </location>
</feature>
<keyword evidence="6 9" id="KW-1133">Transmembrane helix</keyword>
<evidence type="ECO:0000256" key="6">
    <source>
        <dbReference type="ARBA" id="ARBA00022989"/>
    </source>
</evidence>
<evidence type="ECO:0000256" key="7">
    <source>
        <dbReference type="ARBA" id="ARBA00023136"/>
    </source>
</evidence>
<dbReference type="RefSeq" id="WP_152944667.1">
    <property type="nucleotide sequence ID" value="NZ_WHYR01000001.1"/>
</dbReference>
<protein>
    <submittedName>
        <fullName evidence="11">TRAP transporter small permease subunit</fullName>
    </submittedName>
</protein>
<evidence type="ECO:0000256" key="4">
    <source>
        <dbReference type="ARBA" id="ARBA00022519"/>
    </source>
</evidence>
<accession>A0A6N7ILH0</accession>
<gene>
    <name evidence="11" type="ORF">GFC01_00350</name>
</gene>
<evidence type="ECO:0000259" key="10">
    <source>
        <dbReference type="Pfam" id="PF04290"/>
    </source>
</evidence>
<name>A0A6N7ILH0_9FIRM</name>
<dbReference type="Proteomes" id="UP000441717">
    <property type="component" value="Unassembled WGS sequence"/>
</dbReference>
<evidence type="ECO:0000256" key="5">
    <source>
        <dbReference type="ARBA" id="ARBA00022692"/>
    </source>
</evidence>
<dbReference type="GO" id="GO:0015740">
    <property type="term" value="P:C4-dicarboxylate transport"/>
    <property type="evidence" value="ECO:0007669"/>
    <property type="project" value="TreeGrafter"/>
</dbReference>
<evidence type="ECO:0000313" key="12">
    <source>
        <dbReference type="Proteomes" id="UP000441717"/>
    </source>
</evidence>